<evidence type="ECO:0000256" key="1">
    <source>
        <dbReference type="SAM" id="MobiDB-lite"/>
    </source>
</evidence>
<organism evidence="2 3">
    <name type="scientific">Adineta steineri</name>
    <dbReference type="NCBI Taxonomy" id="433720"/>
    <lineage>
        <taxon>Eukaryota</taxon>
        <taxon>Metazoa</taxon>
        <taxon>Spiralia</taxon>
        <taxon>Gnathifera</taxon>
        <taxon>Rotifera</taxon>
        <taxon>Eurotatoria</taxon>
        <taxon>Bdelloidea</taxon>
        <taxon>Adinetida</taxon>
        <taxon>Adinetidae</taxon>
        <taxon>Adineta</taxon>
    </lineage>
</organism>
<protein>
    <submittedName>
        <fullName evidence="2">Uncharacterized protein</fullName>
    </submittedName>
</protein>
<proteinExistence type="predicted"/>
<dbReference type="Proteomes" id="UP000663844">
    <property type="component" value="Unassembled WGS sequence"/>
</dbReference>
<reference evidence="2" key="1">
    <citation type="submission" date="2021-02" db="EMBL/GenBank/DDBJ databases">
        <authorList>
            <person name="Nowell W R."/>
        </authorList>
    </citation>
    <scope>NUCLEOTIDE SEQUENCE</scope>
</reference>
<feature type="region of interest" description="Disordered" evidence="1">
    <location>
        <begin position="176"/>
        <end position="196"/>
    </location>
</feature>
<dbReference type="AlphaFoldDB" id="A0A820GJF0"/>
<feature type="compositionally biased region" description="Basic and acidic residues" evidence="1">
    <location>
        <begin position="180"/>
        <end position="191"/>
    </location>
</feature>
<gene>
    <name evidence="2" type="ORF">OXD698_LOCUS44986</name>
</gene>
<accession>A0A820GJF0</accession>
<dbReference type="EMBL" id="CAJOAZ010014386">
    <property type="protein sequence ID" value="CAF4279699.1"/>
    <property type="molecule type" value="Genomic_DNA"/>
</dbReference>
<evidence type="ECO:0000313" key="3">
    <source>
        <dbReference type="Proteomes" id="UP000663844"/>
    </source>
</evidence>
<name>A0A820GJF0_9BILA</name>
<comment type="caution">
    <text evidence="2">The sequence shown here is derived from an EMBL/GenBank/DDBJ whole genome shotgun (WGS) entry which is preliminary data.</text>
</comment>
<evidence type="ECO:0000313" key="2">
    <source>
        <dbReference type="EMBL" id="CAF4279699.1"/>
    </source>
</evidence>
<feature type="region of interest" description="Disordered" evidence="1">
    <location>
        <begin position="79"/>
        <end position="102"/>
    </location>
</feature>
<feature type="non-terminal residue" evidence="2">
    <location>
        <position position="1"/>
    </location>
</feature>
<sequence>MFLFLIGATDIDNDENCLETEEQFLLQPAETNSKYVYVNTRVDYQYRSAALDSMCLYDYICLYRKKSIDANDRKQLKAQSESRSIHLKKSQRGRPSSGREVFQVGHPQSASHINIKRMKSVVPVLLGPPIPRKDRDDTRERYYRCISTLFLPWRTFQDECKNDRDEHLQQVIEAAQTETGGHEHYPQHRDSDSDDENNEIFDVLEAIDITGVPNLNGNTSKVEQM</sequence>